<keyword evidence="3" id="KW-1185">Reference proteome</keyword>
<dbReference type="InterPro" id="IPR010921">
    <property type="entry name" value="Trp_repressor/repl_initiator"/>
</dbReference>
<dbReference type="Proteomes" id="UP000332515">
    <property type="component" value="Unassembled WGS sequence"/>
</dbReference>
<dbReference type="EMBL" id="VWNA01000001">
    <property type="protein sequence ID" value="MQT12339.1"/>
    <property type="molecule type" value="Genomic_DNA"/>
</dbReference>
<evidence type="ECO:0000259" key="1">
    <source>
        <dbReference type="SMART" id="SM00760"/>
    </source>
</evidence>
<comment type="caution">
    <text evidence="2">The sequence shown here is derived from an EMBL/GenBank/DDBJ whole genome shotgun (WGS) entry which is preliminary data.</text>
</comment>
<dbReference type="GO" id="GO:0006275">
    <property type="term" value="P:regulation of DNA replication"/>
    <property type="evidence" value="ECO:0007669"/>
    <property type="project" value="InterPro"/>
</dbReference>
<dbReference type="GO" id="GO:0005524">
    <property type="term" value="F:ATP binding"/>
    <property type="evidence" value="ECO:0007669"/>
    <property type="project" value="InterPro"/>
</dbReference>
<dbReference type="Gene3D" id="1.10.1750.10">
    <property type="match status" value="1"/>
</dbReference>
<dbReference type="CDD" id="cd06571">
    <property type="entry name" value="Bac_DnaA_C"/>
    <property type="match status" value="1"/>
</dbReference>
<proteinExistence type="predicted"/>
<dbReference type="RefSeq" id="WP_153479621.1">
    <property type="nucleotide sequence ID" value="NZ_VWNA01000001.1"/>
</dbReference>
<evidence type="ECO:0000313" key="3">
    <source>
        <dbReference type="Proteomes" id="UP000332515"/>
    </source>
</evidence>
<dbReference type="GO" id="GO:0006270">
    <property type="term" value="P:DNA replication initiation"/>
    <property type="evidence" value="ECO:0007669"/>
    <property type="project" value="InterPro"/>
</dbReference>
<dbReference type="SUPFAM" id="SSF48295">
    <property type="entry name" value="TrpR-like"/>
    <property type="match status" value="1"/>
</dbReference>
<evidence type="ECO:0000313" key="2">
    <source>
        <dbReference type="EMBL" id="MQT12339.1"/>
    </source>
</evidence>
<reference evidence="2 3" key="1">
    <citation type="submission" date="2019-09" db="EMBL/GenBank/DDBJ databases">
        <title>Segnochrobactrum spirostomi gen. nov., sp. nov., isolated from the ciliate Spirostomum cf. yagiui and description of a novel family, Segnochrobactraceae fam. nov. within the order Rhizobiales of the class Alphaproteobacteria.</title>
        <authorList>
            <person name="Akter S."/>
            <person name="Shazib S.U.A."/>
            <person name="Shin M.K."/>
        </authorList>
    </citation>
    <scope>NUCLEOTIDE SEQUENCE [LARGE SCALE GENOMIC DNA]</scope>
    <source>
        <strain evidence="2 3">Sp-1</strain>
    </source>
</reference>
<gene>
    <name evidence="2" type="ORF">F0357_06610</name>
</gene>
<dbReference type="GO" id="GO:0043565">
    <property type="term" value="F:sequence-specific DNA binding"/>
    <property type="evidence" value="ECO:0007669"/>
    <property type="project" value="InterPro"/>
</dbReference>
<accession>A0A6A7Y3J5</accession>
<organism evidence="2 3">
    <name type="scientific">Segnochrobactrum spirostomi</name>
    <dbReference type="NCBI Taxonomy" id="2608987"/>
    <lineage>
        <taxon>Bacteria</taxon>
        <taxon>Pseudomonadati</taxon>
        <taxon>Pseudomonadota</taxon>
        <taxon>Alphaproteobacteria</taxon>
        <taxon>Hyphomicrobiales</taxon>
        <taxon>Segnochrobactraceae</taxon>
        <taxon>Segnochrobactrum</taxon>
    </lineage>
</organism>
<feature type="domain" description="Chromosomal replication initiator DnaA C-terminal" evidence="1">
    <location>
        <begin position="24"/>
        <end position="93"/>
    </location>
</feature>
<dbReference type="InterPro" id="IPR013159">
    <property type="entry name" value="DnaA_C"/>
</dbReference>
<sequence length="129" mass="13857">MNGEDDMRRVADGDGLGRLGPDVLRRLLEATVAVTFGLAPGELVAPTRRTAPIAFARQVAIYSAHTVAGLSLNRAGRLFGRDRTTAAHACRVVEDRRDDPEVERRVAAVEAALRGWAHTSRGPCGEAAR</sequence>
<protein>
    <recommendedName>
        <fullName evidence="1">Chromosomal replication initiator DnaA C-terminal domain-containing protein</fullName>
    </recommendedName>
</protein>
<name>A0A6A7Y3J5_9HYPH</name>
<dbReference type="AlphaFoldDB" id="A0A6A7Y3J5"/>
<dbReference type="Pfam" id="PF08299">
    <property type="entry name" value="Bac_DnaA_C"/>
    <property type="match status" value="1"/>
</dbReference>
<dbReference type="SMART" id="SM00760">
    <property type="entry name" value="Bac_DnaA_C"/>
    <property type="match status" value="1"/>
</dbReference>